<dbReference type="AlphaFoldDB" id="A0AAI8F7E6"/>
<dbReference type="Proteomes" id="UP000008006">
    <property type="component" value="Chromosome"/>
</dbReference>
<protein>
    <submittedName>
        <fullName evidence="1">Uncharacterized protein</fullName>
    </submittedName>
</protein>
<dbReference type="KEGG" id="rre:MCC_03070"/>
<evidence type="ECO:0000313" key="2">
    <source>
        <dbReference type="Proteomes" id="UP000008006"/>
    </source>
</evidence>
<accession>A0AAI8F7E6</accession>
<evidence type="ECO:0000313" key="1">
    <source>
        <dbReference type="EMBL" id="AFC72215.1"/>
    </source>
</evidence>
<proteinExistence type="predicted"/>
<name>A0AAI8F7E6_RICR3</name>
<gene>
    <name evidence="1" type="ordered locus">MCC_03070</name>
</gene>
<organism evidence="1 2">
    <name type="scientific">Rickettsia rhipicephali (strain 3-7-female6-CWPP)</name>
    <dbReference type="NCBI Taxonomy" id="1105113"/>
    <lineage>
        <taxon>Bacteria</taxon>
        <taxon>Pseudomonadati</taxon>
        <taxon>Pseudomonadota</taxon>
        <taxon>Alphaproteobacteria</taxon>
        <taxon>Rickettsiales</taxon>
        <taxon>Rickettsiaceae</taxon>
        <taxon>Rickettsieae</taxon>
        <taxon>Rickettsia</taxon>
        <taxon>spotted fever group</taxon>
    </lineage>
</organism>
<dbReference type="EMBL" id="CP003342">
    <property type="protein sequence ID" value="AFC72215.1"/>
    <property type="molecule type" value="Genomic_DNA"/>
</dbReference>
<sequence length="60" mass="6869">MGKCYILQANQKLEYPIGKLQLRNQDSNEAILNTGKINIIRLSYEIYQKTGVILVISTKQ</sequence>
<keyword evidence="2" id="KW-1185">Reference proteome</keyword>
<reference evidence="2" key="1">
    <citation type="submission" date="2012-02" db="EMBL/GenBank/DDBJ databases">
        <title>Complete genome sequence of Rickettsia rhipicephali strain 3-7-female6-CWPP.</title>
        <authorList>
            <person name="Johnson S.L."/>
            <person name="Munk A.C."/>
            <person name="Han S."/>
            <person name="Bruce D.C."/>
            <person name="Dasch G.A."/>
        </authorList>
    </citation>
    <scope>NUCLEOTIDE SEQUENCE [LARGE SCALE GENOMIC DNA]</scope>
    <source>
        <strain evidence="2">3-7-female6-CWPP</strain>
    </source>
</reference>